<keyword evidence="1" id="KW-1133">Transmembrane helix</keyword>
<protein>
    <submittedName>
        <fullName evidence="2">Uncharacterized protein</fullName>
    </submittedName>
</protein>
<sequence length="129" mass="14307">MAATSAALKNLIESNNHQGRPMKVIFAPGLGGRFHPTQAWNLLGTLGVRCDNWSVFPHEGAGGQTFCDYDKKDTFLVPGGRPVLKPLMLRWYKNQIMAAVEDFYVVLMGFSAGAFLTMKAVMELRSDRL</sequence>
<dbReference type="Proteomes" id="UP000626109">
    <property type="component" value="Unassembled WGS sequence"/>
</dbReference>
<name>A0A813I4B2_POLGL</name>
<evidence type="ECO:0000313" key="2">
    <source>
        <dbReference type="EMBL" id="CAE8645382.1"/>
    </source>
</evidence>
<evidence type="ECO:0000313" key="3">
    <source>
        <dbReference type="Proteomes" id="UP000626109"/>
    </source>
</evidence>
<keyword evidence="1" id="KW-0812">Transmembrane</keyword>
<organism evidence="2 3">
    <name type="scientific">Polarella glacialis</name>
    <name type="common">Dinoflagellate</name>
    <dbReference type="NCBI Taxonomy" id="89957"/>
    <lineage>
        <taxon>Eukaryota</taxon>
        <taxon>Sar</taxon>
        <taxon>Alveolata</taxon>
        <taxon>Dinophyceae</taxon>
        <taxon>Suessiales</taxon>
        <taxon>Suessiaceae</taxon>
        <taxon>Polarella</taxon>
    </lineage>
</organism>
<comment type="caution">
    <text evidence="2">The sequence shown here is derived from an EMBL/GenBank/DDBJ whole genome shotgun (WGS) entry which is preliminary data.</text>
</comment>
<dbReference type="EMBL" id="CAJNNW010003445">
    <property type="protein sequence ID" value="CAE8645382.1"/>
    <property type="molecule type" value="Genomic_DNA"/>
</dbReference>
<gene>
    <name evidence="2" type="ORF">PGLA2088_LOCUS3852</name>
</gene>
<evidence type="ECO:0000256" key="1">
    <source>
        <dbReference type="SAM" id="Phobius"/>
    </source>
</evidence>
<proteinExistence type="predicted"/>
<feature type="transmembrane region" description="Helical" evidence="1">
    <location>
        <begin position="103"/>
        <end position="122"/>
    </location>
</feature>
<reference evidence="2" key="1">
    <citation type="submission" date="2021-02" db="EMBL/GenBank/DDBJ databases">
        <authorList>
            <person name="Dougan E. K."/>
            <person name="Rhodes N."/>
            <person name="Thang M."/>
            <person name="Chan C."/>
        </authorList>
    </citation>
    <scope>NUCLEOTIDE SEQUENCE</scope>
</reference>
<dbReference type="AlphaFoldDB" id="A0A813I4B2"/>
<keyword evidence="1" id="KW-0472">Membrane</keyword>
<accession>A0A813I4B2</accession>